<feature type="compositionally biased region" description="Basic and acidic residues" evidence="1">
    <location>
        <begin position="1"/>
        <end position="14"/>
    </location>
</feature>
<evidence type="ECO:0000313" key="2">
    <source>
        <dbReference type="EMBL" id="KAL3768933.1"/>
    </source>
</evidence>
<keyword evidence="3" id="KW-1185">Reference proteome</keyword>
<sequence length="635" mass="71280">MPMAKSYRDGHEYGEVNGNDDDEEDHSLLELSSVGVSRSPRASRPLGGLALASTSAFAFGSSSRYRWGIGLSLLLLVGIFHLGRQKGQDGDVENKHKNAKKLKTGLFTLEHLQATREEATKIITLLDDYYFSKDQAKRMLMDPWIGVWDFDAPEILNATNATEAEIAISERAAKLVDTMARALVTDDQKTFLMGGIGSSVMAGHDNCHYDSYQSQMERLWAPVWKAAGMDFVFQNAGEGGGCGDSHHNQHFCVKQNISPDVDIVHYSWTYFEVGQGHVQHEDLVRWTQMLPKQPLVHVFIIGDQDGPDHPYSQLSNHYAKYALNHFYSGQALKNGGHNYTSDQEDPENPPGWGHRGDGYHMTTRYGELEPEERKNSLGVIMRNWHPGPLGFQIVSDAFTYVYTHALLKALDLIEKDMNDGNDPRDTWSASKRKYLVKGDLPEPMYCDPEYCVVDEPPECLNYELPTFGKWGARVEDPDGDLNPYAGQLQNWSSVWHADNDLWYMVPGQDISFFQDREDKEICRHLDACGGISAQVVDDGMVVFRLPKMEVGLVIICGFGADKFINNTFTEISYNTVPLDQAEMEFGFPNGKCVRVLKRFPTSGRESETPTGHAYLAVKVVSDMPEKITISHVITL</sequence>
<proteinExistence type="predicted"/>
<reference evidence="2 3" key="1">
    <citation type="submission" date="2024-10" db="EMBL/GenBank/DDBJ databases">
        <title>Updated reference genomes for cyclostephanoid diatoms.</title>
        <authorList>
            <person name="Roberts W.R."/>
            <person name="Alverson A.J."/>
        </authorList>
    </citation>
    <scope>NUCLEOTIDE SEQUENCE [LARGE SCALE GENOMIC DNA]</scope>
    <source>
        <strain evidence="2 3">AJA232-27</strain>
    </source>
</reference>
<dbReference type="EMBL" id="JALLBG020000060">
    <property type="protein sequence ID" value="KAL3768933.1"/>
    <property type="molecule type" value="Genomic_DNA"/>
</dbReference>
<protein>
    <submittedName>
        <fullName evidence="2">Uncharacterized protein</fullName>
    </submittedName>
</protein>
<comment type="caution">
    <text evidence="2">The sequence shown here is derived from an EMBL/GenBank/DDBJ whole genome shotgun (WGS) entry which is preliminary data.</text>
</comment>
<evidence type="ECO:0000256" key="1">
    <source>
        <dbReference type="SAM" id="MobiDB-lite"/>
    </source>
</evidence>
<accession>A0ABD3MYE3</accession>
<organism evidence="2 3">
    <name type="scientific">Discostella pseudostelligera</name>
    <dbReference type="NCBI Taxonomy" id="259834"/>
    <lineage>
        <taxon>Eukaryota</taxon>
        <taxon>Sar</taxon>
        <taxon>Stramenopiles</taxon>
        <taxon>Ochrophyta</taxon>
        <taxon>Bacillariophyta</taxon>
        <taxon>Coscinodiscophyceae</taxon>
        <taxon>Thalassiosirophycidae</taxon>
        <taxon>Stephanodiscales</taxon>
        <taxon>Stephanodiscaceae</taxon>
        <taxon>Discostella</taxon>
    </lineage>
</organism>
<name>A0ABD3MYE3_9STRA</name>
<feature type="region of interest" description="Disordered" evidence="1">
    <location>
        <begin position="1"/>
        <end position="24"/>
    </location>
</feature>
<evidence type="ECO:0000313" key="3">
    <source>
        <dbReference type="Proteomes" id="UP001530293"/>
    </source>
</evidence>
<dbReference type="AlphaFoldDB" id="A0ABD3MYE3"/>
<gene>
    <name evidence="2" type="ORF">ACHAWU_005836</name>
</gene>
<dbReference type="Proteomes" id="UP001530293">
    <property type="component" value="Unassembled WGS sequence"/>
</dbReference>